<feature type="domain" description="F-box" evidence="1">
    <location>
        <begin position="1"/>
        <end position="44"/>
    </location>
</feature>
<dbReference type="InterPro" id="IPR001810">
    <property type="entry name" value="F-box_dom"/>
</dbReference>
<dbReference type="OrthoDB" id="550575at2759"/>
<dbReference type="AlphaFoldDB" id="G8ZUV6"/>
<proteinExistence type="predicted"/>
<gene>
    <name evidence="2" type="primary">TDEL0E01570</name>
    <name evidence="2" type="ORF">TDEL_0E01570</name>
</gene>
<dbReference type="SUPFAM" id="SSF81383">
    <property type="entry name" value="F-box domain"/>
    <property type="match status" value="1"/>
</dbReference>
<dbReference type="HOGENOM" id="CLU_477498_0_0_1"/>
<dbReference type="PROSITE" id="PS50181">
    <property type="entry name" value="FBOX"/>
    <property type="match status" value="1"/>
</dbReference>
<dbReference type="Proteomes" id="UP000005627">
    <property type="component" value="Chromosome 5"/>
</dbReference>
<organism evidence="2 3">
    <name type="scientific">Torulaspora delbrueckii</name>
    <name type="common">Yeast</name>
    <name type="synonym">Candida colliculosa</name>
    <dbReference type="NCBI Taxonomy" id="4950"/>
    <lineage>
        <taxon>Eukaryota</taxon>
        <taxon>Fungi</taxon>
        <taxon>Dikarya</taxon>
        <taxon>Ascomycota</taxon>
        <taxon>Saccharomycotina</taxon>
        <taxon>Saccharomycetes</taxon>
        <taxon>Saccharomycetales</taxon>
        <taxon>Saccharomycetaceae</taxon>
        <taxon>Torulaspora</taxon>
    </lineage>
</organism>
<accession>G8ZUV6</accession>
<keyword evidence="3" id="KW-1185">Reference proteome</keyword>
<dbReference type="KEGG" id="tdl:TDEL_0E01570"/>
<reference evidence="2 3" key="1">
    <citation type="journal article" date="2011" name="Proc. Natl. Acad. Sci. U.S.A.">
        <title>Evolutionary erosion of yeast sex chromosomes by mating-type switching accidents.</title>
        <authorList>
            <person name="Gordon J.L."/>
            <person name="Armisen D."/>
            <person name="Proux-Wera E."/>
            <person name="Oheigeartaigh S.S."/>
            <person name="Byrne K.P."/>
            <person name="Wolfe K.H."/>
        </authorList>
    </citation>
    <scope>NUCLEOTIDE SEQUENCE [LARGE SCALE GENOMIC DNA]</scope>
    <source>
        <strain evidence="3">ATCC 10662 / CBS 1146 / NBRC 0425 / NCYC 2629 / NRRL Y-866</strain>
    </source>
</reference>
<dbReference type="GeneID" id="11503801"/>
<dbReference type="eggNOG" id="ENOG502QU21">
    <property type="taxonomic scope" value="Eukaryota"/>
</dbReference>
<evidence type="ECO:0000313" key="2">
    <source>
        <dbReference type="EMBL" id="CCE92400.1"/>
    </source>
</evidence>
<dbReference type="CDD" id="cd22139">
    <property type="entry name" value="F-box_unchar"/>
    <property type="match status" value="1"/>
</dbReference>
<dbReference type="FunCoup" id="G8ZUV6">
    <property type="interactions" value="90"/>
</dbReference>
<dbReference type="InParanoid" id="G8ZUV6"/>
<dbReference type="InterPro" id="IPR036047">
    <property type="entry name" value="F-box-like_dom_sf"/>
</dbReference>
<dbReference type="Gene3D" id="1.20.1280.50">
    <property type="match status" value="1"/>
</dbReference>
<evidence type="ECO:0000259" key="1">
    <source>
        <dbReference type="PROSITE" id="PS50181"/>
    </source>
</evidence>
<dbReference type="STRING" id="1076872.G8ZUV6"/>
<dbReference type="EMBL" id="HE616746">
    <property type="protein sequence ID" value="CCE92400.1"/>
    <property type="molecule type" value="Genomic_DNA"/>
</dbReference>
<sequence>MLVLPQEVWIDITRYLGPQDLFQLRLCCKRLNQIVSSRAIWKPRCYEKWLEHQLHDVLNTHRDEHRDWFYYYRFRNRIDRHVLNLLIKITQVTDTDEYTKLFENVLRYNPSHLIPLFHKITSKATEGETEGATLELVTLCQRLLNTLRHKHVYDLLRIEEKSTPTFVHNAEETFFLPLAAMDPSFDRLLHFRQDMFAQIHALIKQEFEDLDDFFRLPATLKVDKLICFLTEVLNIFKTDRHFFLEDFMLLRIYAGETTGHPLVILSIIQSLASQYAVETILCGSYLIISDSRLRDGESYLTLSSTGVPKIFTRKRLVQSLKRIVGSSDYIIQREIMPTILQPLKYQTLLATIFKELLPLYSRSKWSASPMKTMEKARGMFPYSNQPMNSETVRYFLCVYKAVEMRLRLESQVSVLFTIAHKQVFALVSRLFPEDSTYLNKLLKCDGKDFGEIRYNYEDWILHLHNIPLEKSDALGLFVMSPRDRQLMCVVGTKKIGNDETYYTLMNFIGEFYVELRQNLEVFDVENNEHCIENFLSLAAQSDLGLVFTNFDWQQKKLITNAKVLHILATQD</sequence>
<evidence type="ECO:0000313" key="3">
    <source>
        <dbReference type="Proteomes" id="UP000005627"/>
    </source>
</evidence>
<dbReference type="RefSeq" id="XP_003681611.1">
    <property type="nucleotide sequence ID" value="XM_003681563.1"/>
</dbReference>
<dbReference type="SMART" id="SM00256">
    <property type="entry name" value="FBOX"/>
    <property type="match status" value="1"/>
</dbReference>
<dbReference type="Pfam" id="PF12937">
    <property type="entry name" value="F-box-like"/>
    <property type="match status" value="1"/>
</dbReference>
<protein>
    <recommendedName>
        <fullName evidence="1">F-box domain-containing protein</fullName>
    </recommendedName>
</protein>
<name>G8ZUV6_TORDE</name>